<dbReference type="NCBIfam" id="NF004824">
    <property type="entry name" value="PRK06180.1"/>
    <property type="match status" value="1"/>
</dbReference>
<evidence type="ECO:0000259" key="4">
    <source>
        <dbReference type="SMART" id="SM00822"/>
    </source>
</evidence>
<evidence type="ECO:0000256" key="1">
    <source>
        <dbReference type="ARBA" id="ARBA00006484"/>
    </source>
</evidence>
<evidence type="ECO:0000313" key="6">
    <source>
        <dbReference type="Proteomes" id="UP000642748"/>
    </source>
</evidence>
<dbReference type="CDD" id="cd05374">
    <property type="entry name" value="17beta-HSD-like_SDR_c"/>
    <property type="match status" value="1"/>
</dbReference>
<keyword evidence="6" id="KW-1185">Reference proteome</keyword>
<dbReference type="RefSeq" id="WP_203923341.1">
    <property type="nucleotide sequence ID" value="NZ_BONZ01000086.1"/>
</dbReference>
<dbReference type="Proteomes" id="UP000642748">
    <property type="component" value="Unassembled WGS sequence"/>
</dbReference>
<dbReference type="SUPFAM" id="SSF51735">
    <property type="entry name" value="NAD(P)-binding Rossmann-fold domains"/>
    <property type="match status" value="1"/>
</dbReference>
<organism evidence="5 6">
    <name type="scientific">Rugosimonospora africana</name>
    <dbReference type="NCBI Taxonomy" id="556532"/>
    <lineage>
        <taxon>Bacteria</taxon>
        <taxon>Bacillati</taxon>
        <taxon>Actinomycetota</taxon>
        <taxon>Actinomycetes</taxon>
        <taxon>Micromonosporales</taxon>
        <taxon>Micromonosporaceae</taxon>
        <taxon>Rugosimonospora</taxon>
    </lineage>
</organism>
<evidence type="ECO:0000256" key="3">
    <source>
        <dbReference type="RuleBase" id="RU000363"/>
    </source>
</evidence>
<dbReference type="PRINTS" id="PR00080">
    <property type="entry name" value="SDRFAMILY"/>
</dbReference>
<name>A0A8J3VV48_9ACTN</name>
<keyword evidence="2" id="KW-0560">Oxidoreductase</keyword>
<comment type="caution">
    <text evidence="5">The sequence shown here is derived from an EMBL/GenBank/DDBJ whole genome shotgun (WGS) entry which is preliminary data.</text>
</comment>
<protein>
    <submittedName>
        <fullName evidence="5">Short-chain dehydrogenase/reductase</fullName>
    </submittedName>
</protein>
<dbReference type="SMART" id="SM00822">
    <property type="entry name" value="PKS_KR"/>
    <property type="match status" value="1"/>
</dbReference>
<dbReference type="EMBL" id="BONZ01000086">
    <property type="protein sequence ID" value="GIH19900.1"/>
    <property type="molecule type" value="Genomic_DNA"/>
</dbReference>
<dbReference type="InterPro" id="IPR051911">
    <property type="entry name" value="SDR_oxidoreductase"/>
</dbReference>
<dbReference type="Pfam" id="PF00106">
    <property type="entry name" value="adh_short"/>
    <property type="match status" value="1"/>
</dbReference>
<dbReference type="InterPro" id="IPR057326">
    <property type="entry name" value="KR_dom"/>
</dbReference>
<feature type="domain" description="Ketoreductase" evidence="4">
    <location>
        <begin position="9"/>
        <end position="191"/>
    </location>
</feature>
<accession>A0A8J3VV48</accession>
<dbReference type="InterPro" id="IPR002347">
    <property type="entry name" value="SDR_fam"/>
</dbReference>
<evidence type="ECO:0000256" key="2">
    <source>
        <dbReference type="ARBA" id="ARBA00023002"/>
    </source>
</evidence>
<comment type="similarity">
    <text evidence="1 3">Belongs to the short-chain dehydrogenases/reductases (SDR) family.</text>
</comment>
<dbReference type="InterPro" id="IPR020904">
    <property type="entry name" value="Sc_DH/Rdtase_CS"/>
</dbReference>
<dbReference type="PANTHER" id="PTHR43976:SF16">
    <property type="entry name" value="SHORT-CHAIN DEHYDROGENASE_REDUCTASE FAMILY PROTEIN"/>
    <property type="match status" value="1"/>
</dbReference>
<dbReference type="AlphaFoldDB" id="A0A8J3VV48"/>
<dbReference type="PROSITE" id="PS00061">
    <property type="entry name" value="ADH_SHORT"/>
    <property type="match status" value="1"/>
</dbReference>
<dbReference type="GO" id="GO:0016491">
    <property type="term" value="F:oxidoreductase activity"/>
    <property type="evidence" value="ECO:0007669"/>
    <property type="project" value="UniProtKB-KW"/>
</dbReference>
<dbReference type="Gene3D" id="3.40.50.720">
    <property type="entry name" value="NAD(P)-binding Rossmann-like Domain"/>
    <property type="match status" value="1"/>
</dbReference>
<sequence length="283" mass="29993">MNVSPRTTRTWLITGASSGIGGTLATTLLERGEQVVVTARDRERVGEFERRYPGRAIAAECDVTDPAAARAAMAAAVAAFGRVDVVVNNAGYGLFGALEELPDDELRRQFETNVFGSLNVARAALPQLRQQRSGHIVQISSLEGVAPMLAGETAYAATKFAVEGMCEALAKEVAHLGVRVTIVEPGPVRTDFAGGASAKSPEIEDYDDSVGEALRLFAQLAGNQPNDPVRVAEAIIEAVDADQPPLRLALGGEAAEAIRAKLDGQRRDLDAWDHLARSTAFAS</sequence>
<gene>
    <name evidence="5" type="ORF">Raf01_80720</name>
</gene>
<dbReference type="NCBIfam" id="NF006114">
    <property type="entry name" value="PRK08263.1"/>
    <property type="match status" value="1"/>
</dbReference>
<reference evidence="5" key="1">
    <citation type="submission" date="2021-01" db="EMBL/GenBank/DDBJ databases">
        <title>Whole genome shotgun sequence of Rugosimonospora africana NBRC 104875.</title>
        <authorList>
            <person name="Komaki H."/>
            <person name="Tamura T."/>
        </authorList>
    </citation>
    <scope>NUCLEOTIDE SEQUENCE</scope>
    <source>
        <strain evidence="5">NBRC 104875</strain>
    </source>
</reference>
<dbReference type="PRINTS" id="PR00081">
    <property type="entry name" value="GDHRDH"/>
</dbReference>
<dbReference type="InterPro" id="IPR036291">
    <property type="entry name" value="NAD(P)-bd_dom_sf"/>
</dbReference>
<evidence type="ECO:0000313" key="5">
    <source>
        <dbReference type="EMBL" id="GIH19900.1"/>
    </source>
</evidence>
<dbReference type="PANTHER" id="PTHR43976">
    <property type="entry name" value="SHORT CHAIN DEHYDROGENASE"/>
    <property type="match status" value="1"/>
</dbReference>
<proteinExistence type="inferred from homology"/>